<evidence type="ECO:0000313" key="8">
    <source>
        <dbReference type="Proteomes" id="UP000054921"/>
    </source>
</evidence>
<dbReference type="PROSITE" id="PS00913">
    <property type="entry name" value="ADH_IRON_1"/>
    <property type="match status" value="1"/>
</dbReference>
<dbReference type="InterPro" id="IPR001670">
    <property type="entry name" value="ADH_Fe/GldA"/>
</dbReference>
<feature type="domain" description="Fe-containing alcohol dehydrogenase-like C-terminal" evidence="6">
    <location>
        <begin position="197"/>
        <end position="383"/>
    </location>
</feature>
<dbReference type="Pfam" id="PF25137">
    <property type="entry name" value="ADH_Fe_C"/>
    <property type="match status" value="1"/>
</dbReference>
<protein>
    <submittedName>
        <fullName evidence="7">Alcohol dehydrogenase</fullName>
    </submittedName>
</protein>
<dbReference type="PATRIC" id="fig|28084.5.peg.1366"/>
<reference evidence="7 8" key="1">
    <citation type="submission" date="2015-11" db="EMBL/GenBank/DDBJ databases">
        <title>Genomic analysis of 38 Legionella species identifies large and diverse effector repertoires.</title>
        <authorList>
            <person name="Burstein D."/>
            <person name="Amaro F."/>
            <person name="Zusman T."/>
            <person name="Lifshitz Z."/>
            <person name="Cohen O."/>
            <person name="Gilbert J.A."/>
            <person name="Pupko T."/>
            <person name="Shuman H.A."/>
            <person name="Segal G."/>
        </authorList>
    </citation>
    <scope>NUCLEOTIDE SEQUENCE [LARGE SCALE GENOMIC DNA]</scope>
    <source>
        <strain evidence="7 8">ORW</strain>
    </source>
</reference>
<sequence length="391" mass="42124">MNTLSMKANWNYPTSIRVGAGRARELTEACHTLGIKSPLLVTDSNLAKLPMIEAALAACRDAGLHGALFTDVKANPTGENVAAGVDAYRSGQHDGVIAFGGGSALDAAKAIALMVGQTRPLWDFEDIGDNWRRVNVAGIAPVIALPSTAGTGSEVGRASVITDTQHHRKKIIFHPKMLPCIVILDPELTVALPPRITAATGMDALSHCLEAYSAPNYHPMAEGIALEGIRLIKEHLPRVMQNGNDLNSRTQMLVASMMGATAFQRGLGAMHALAHPLGAIYDAHHGRLNAILMPYVVQANRSEIEQKIARLAFYLEIDNGFDGFLEWILQLRRELGIEHSLVEIGIDARDVARIATMATEDPSAQSNPILFDALQYKNILTAAIHGDPHPL</sequence>
<dbReference type="SUPFAM" id="SSF56796">
    <property type="entry name" value="Dehydroquinate synthase-like"/>
    <property type="match status" value="1"/>
</dbReference>
<organism evidence="7 8">
    <name type="scientific">Legionella cherrii</name>
    <dbReference type="NCBI Taxonomy" id="28084"/>
    <lineage>
        <taxon>Bacteria</taxon>
        <taxon>Pseudomonadati</taxon>
        <taxon>Pseudomonadota</taxon>
        <taxon>Gammaproteobacteria</taxon>
        <taxon>Legionellales</taxon>
        <taxon>Legionellaceae</taxon>
        <taxon>Legionella</taxon>
    </lineage>
</organism>
<dbReference type="Proteomes" id="UP000054921">
    <property type="component" value="Unassembled WGS sequence"/>
</dbReference>
<dbReference type="InterPro" id="IPR039697">
    <property type="entry name" value="Alcohol_dehydrogenase_Fe"/>
</dbReference>
<feature type="domain" description="Alcohol dehydrogenase iron-type/glycerol dehydrogenase GldA" evidence="5">
    <location>
        <begin position="13"/>
        <end position="186"/>
    </location>
</feature>
<dbReference type="CDD" id="cd14861">
    <property type="entry name" value="Fe-ADH-like"/>
    <property type="match status" value="1"/>
</dbReference>
<dbReference type="OrthoDB" id="9815791at2"/>
<dbReference type="Gene3D" id="3.40.50.1970">
    <property type="match status" value="1"/>
</dbReference>
<comment type="caution">
    <text evidence="7">The sequence shown here is derived from an EMBL/GenBank/DDBJ whole genome shotgun (WGS) entry which is preliminary data.</text>
</comment>
<dbReference type="FunFam" id="3.40.50.1970:FF:000003">
    <property type="entry name" value="Alcohol dehydrogenase, iron-containing"/>
    <property type="match status" value="1"/>
</dbReference>
<comment type="cofactor">
    <cofactor evidence="1">
        <name>Fe cation</name>
        <dbReference type="ChEBI" id="CHEBI:24875"/>
    </cofactor>
</comment>
<dbReference type="FunFam" id="1.20.1090.10:FF:000001">
    <property type="entry name" value="Aldehyde-alcohol dehydrogenase"/>
    <property type="match status" value="1"/>
</dbReference>
<evidence type="ECO:0000313" key="7">
    <source>
        <dbReference type="EMBL" id="KTC79233.1"/>
    </source>
</evidence>
<keyword evidence="3" id="KW-0560">Oxidoreductase</keyword>
<comment type="similarity">
    <text evidence="2">Belongs to the iron-containing alcohol dehydrogenase family.</text>
</comment>
<gene>
    <name evidence="7" type="ORF">Lche_1253</name>
</gene>
<evidence type="ECO:0000259" key="5">
    <source>
        <dbReference type="Pfam" id="PF00465"/>
    </source>
</evidence>
<dbReference type="PANTHER" id="PTHR11496:SF102">
    <property type="entry name" value="ALCOHOL DEHYDROGENASE 4"/>
    <property type="match status" value="1"/>
</dbReference>
<keyword evidence="4" id="KW-0520">NAD</keyword>
<dbReference type="AlphaFoldDB" id="A0A0W0S812"/>
<evidence type="ECO:0000256" key="4">
    <source>
        <dbReference type="ARBA" id="ARBA00023027"/>
    </source>
</evidence>
<dbReference type="Pfam" id="PF00465">
    <property type="entry name" value="Fe-ADH"/>
    <property type="match status" value="1"/>
</dbReference>
<dbReference type="RefSeq" id="WP_058387593.1">
    <property type="nucleotide sequence ID" value="NZ_LNXW01000013.1"/>
</dbReference>
<accession>A0A0W0S812</accession>
<dbReference type="Gene3D" id="1.20.1090.10">
    <property type="entry name" value="Dehydroquinate synthase-like - alpha domain"/>
    <property type="match status" value="1"/>
</dbReference>
<evidence type="ECO:0000256" key="2">
    <source>
        <dbReference type="ARBA" id="ARBA00007358"/>
    </source>
</evidence>
<dbReference type="EMBL" id="LNXW01000013">
    <property type="protein sequence ID" value="KTC79233.1"/>
    <property type="molecule type" value="Genomic_DNA"/>
</dbReference>
<dbReference type="InterPro" id="IPR056798">
    <property type="entry name" value="ADH_Fe_C"/>
</dbReference>
<dbReference type="STRING" id="28084.Lche_1253"/>
<dbReference type="GO" id="GO:0004022">
    <property type="term" value="F:alcohol dehydrogenase (NAD+) activity"/>
    <property type="evidence" value="ECO:0007669"/>
    <property type="project" value="TreeGrafter"/>
</dbReference>
<dbReference type="InterPro" id="IPR018211">
    <property type="entry name" value="ADH_Fe_CS"/>
</dbReference>
<evidence type="ECO:0000259" key="6">
    <source>
        <dbReference type="Pfam" id="PF25137"/>
    </source>
</evidence>
<evidence type="ECO:0000256" key="3">
    <source>
        <dbReference type="ARBA" id="ARBA00023002"/>
    </source>
</evidence>
<dbReference type="GO" id="GO:0046872">
    <property type="term" value="F:metal ion binding"/>
    <property type="evidence" value="ECO:0007669"/>
    <property type="project" value="InterPro"/>
</dbReference>
<dbReference type="PANTHER" id="PTHR11496">
    <property type="entry name" value="ALCOHOL DEHYDROGENASE"/>
    <property type="match status" value="1"/>
</dbReference>
<evidence type="ECO:0000256" key="1">
    <source>
        <dbReference type="ARBA" id="ARBA00001962"/>
    </source>
</evidence>
<name>A0A0W0S812_9GAMM</name>
<proteinExistence type="inferred from homology"/>